<dbReference type="GO" id="GO:0051607">
    <property type="term" value="P:defense response to virus"/>
    <property type="evidence" value="ECO:0007669"/>
    <property type="project" value="InterPro"/>
</dbReference>
<dbReference type="AlphaFoldDB" id="A0AAE1VET2"/>
<organism evidence="2 3">
    <name type="scientific">Anisodus tanguticus</name>
    <dbReference type="NCBI Taxonomy" id="243964"/>
    <lineage>
        <taxon>Eukaryota</taxon>
        <taxon>Viridiplantae</taxon>
        <taxon>Streptophyta</taxon>
        <taxon>Embryophyta</taxon>
        <taxon>Tracheophyta</taxon>
        <taxon>Spermatophyta</taxon>
        <taxon>Magnoliopsida</taxon>
        <taxon>eudicotyledons</taxon>
        <taxon>Gunneridae</taxon>
        <taxon>Pentapetalae</taxon>
        <taxon>asterids</taxon>
        <taxon>lamiids</taxon>
        <taxon>Solanales</taxon>
        <taxon>Solanaceae</taxon>
        <taxon>Solanoideae</taxon>
        <taxon>Hyoscyameae</taxon>
        <taxon>Anisodus</taxon>
    </lineage>
</organism>
<dbReference type="InterPro" id="IPR044287">
    <property type="entry name" value="SGS3"/>
</dbReference>
<dbReference type="Proteomes" id="UP001291623">
    <property type="component" value="Unassembled WGS sequence"/>
</dbReference>
<name>A0AAE1VET2_9SOLA</name>
<proteinExistence type="predicted"/>
<reference evidence="2" key="1">
    <citation type="submission" date="2023-12" db="EMBL/GenBank/DDBJ databases">
        <title>Genome assembly of Anisodus tanguticus.</title>
        <authorList>
            <person name="Wang Y.-J."/>
        </authorList>
    </citation>
    <scope>NUCLEOTIDE SEQUENCE</scope>
    <source>
        <strain evidence="2">KB-2021</strain>
        <tissue evidence="2">Leaf</tissue>
    </source>
</reference>
<dbReference type="GO" id="GO:0031047">
    <property type="term" value="P:regulatory ncRNA-mediated gene silencing"/>
    <property type="evidence" value="ECO:0007669"/>
    <property type="project" value="InterPro"/>
</dbReference>
<dbReference type="EMBL" id="JAVYJV010000012">
    <property type="protein sequence ID" value="KAK4357880.1"/>
    <property type="molecule type" value="Genomic_DNA"/>
</dbReference>
<protein>
    <recommendedName>
        <fullName evidence="1">XS domain-containing protein</fullName>
    </recommendedName>
</protein>
<feature type="domain" description="XS" evidence="1">
    <location>
        <begin position="1"/>
        <end position="54"/>
    </location>
</feature>
<sequence length="99" mass="11744">MNTVLEKHDNDKWIGMENHELHDYFSSYAAVEAVKHSYGPRGHRGTSVMVFEATSVDTWRLCFSPNPKSLKQIEFNWIQLMVRLRQVTVKWYQQQKKES</sequence>
<comment type="caution">
    <text evidence="2">The sequence shown here is derived from an EMBL/GenBank/DDBJ whole genome shotgun (WGS) entry which is preliminary data.</text>
</comment>
<accession>A0AAE1VET2</accession>
<evidence type="ECO:0000259" key="1">
    <source>
        <dbReference type="Pfam" id="PF03468"/>
    </source>
</evidence>
<dbReference type="InterPro" id="IPR005380">
    <property type="entry name" value="XS_domain"/>
</dbReference>
<dbReference type="InterPro" id="IPR038588">
    <property type="entry name" value="XS_domain_sf"/>
</dbReference>
<dbReference type="PANTHER" id="PTHR46602:SF1">
    <property type="entry name" value="PROTEIN SUPPRESSOR OF GENE SILENCING 3"/>
    <property type="match status" value="1"/>
</dbReference>
<dbReference type="PANTHER" id="PTHR46602">
    <property type="entry name" value="PROTEIN SUPPRESSOR OF GENE SILENCING 3"/>
    <property type="match status" value="1"/>
</dbReference>
<evidence type="ECO:0000313" key="2">
    <source>
        <dbReference type="EMBL" id="KAK4357880.1"/>
    </source>
</evidence>
<dbReference type="Pfam" id="PF03468">
    <property type="entry name" value="XS"/>
    <property type="match status" value="1"/>
</dbReference>
<dbReference type="Gene3D" id="3.30.70.2890">
    <property type="entry name" value="XS domain"/>
    <property type="match status" value="1"/>
</dbReference>
<gene>
    <name evidence="2" type="ORF">RND71_023490</name>
</gene>
<evidence type="ECO:0000313" key="3">
    <source>
        <dbReference type="Proteomes" id="UP001291623"/>
    </source>
</evidence>
<keyword evidence="3" id="KW-1185">Reference proteome</keyword>